<evidence type="ECO:0000256" key="2">
    <source>
        <dbReference type="ARBA" id="ARBA00022692"/>
    </source>
</evidence>
<dbReference type="InterPro" id="IPR019109">
    <property type="entry name" value="MamF_MmsF"/>
</dbReference>
<feature type="compositionally biased region" description="Pro residues" evidence="5">
    <location>
        <begin position="21"/>
        <end position="51"/>
    </location>
</feature>
<comment type="caution">
    <text evidence="7">The sequence shown here is derived from an EMBL/GenBank/DDBJ whole genome shotgun (WGS) entry which is preliminary data.</text>
</comment>
<comment type="subcellular location">
    <subcellularLocation>
        <location evidence="1">Membrane</location>
        <topology evidence="1">Multi-pass membrane protein</topology>
    </subcellularLocation>
</comment>
<gene>
    <name evidence="7" type="ORF">QLQ12_06530</name>
</gene>
<dbReference type="EMBL" id="JASCTH010000003">
    <property type="protein sequence ID" value="MDI6098257.1"/>
    <property type="molecule type" value="Genomic_DNA"/>
</dbReference>
<keyword evidence="3 6" id="KW-1133">Transmembrane helix</keyword>
<feature type="transmembrane region" description="Helical" evidence="6">
    <location>
        <begin position="79"/>
        <end position="109"/>
    </location>
</feature>
<evidence type="ECO:0000256" key="3">
    <source>
        <dbReference type="ARBA" id="ARBA00022989"/>
    </source>
</evidence>
<feature type="transmembrane region" description="Helical" evidence="6">
    <location>
        <begin position="129"/>
        <end position="159"/>
    </location>
</feature>
<protein>
    <submittedName>
        <fullName evidence="7">DUF4870 domain-containing protein</fullName>
    </submittedName>
</protein>
<reference evidence="7 8" key="1">
    <citation type="submission" date="2023-05" db="EMBL/GenBank/DDBJ databases">
        <title>Actinoplanes sp. NEAU-A12 genome sequencing.</title>
        <authorList>
            <person name="Wang Z.-S."/>
        </authorList>
    </citation>
    <scope>NUCLEOTIDE SEQUENCE [LARGE SCALE GENOMIC DNA]</scope>
    <source>
        <strain evidence="7 8">NEAU-A12</strain>
    </source>
</reference>
<feature type="region of interest" description="Disordered" evidence="5">
    <location>
        <begin position="1"/>
        <end position="51"/>
    </location>
</feature>
<evidence type="ECO:0000313" key="7">
    <source>
        <dbReference type="EMBL" id="MDI6098257.1"/>
    </source>
</evidence>
<evidence type="ECO:0000256" key="5">
    <source>
        <dbReference type="SAM" id="MobiDB-lite"/>
    </source>
</evidence>
<accession>A0ABT6WEW2</accession>
<evidence type="ECO:0000256" key="4">
    <source>
        <dbReference type="ARBA" id="ARBA00023136"/>
    </source>
</evidence>
<keyword evidence="4 6" id="KW-0472">Membrane</keyword>
<organism evidence="7 8">
    <name type="scientific">Actinoplanes sandaracinus</name>
    <dbReference type="NCBI Taxonomy" id="3045177"/>
    <lineage>
        <taxon>Bacteria</taxon>
        <taxon>Bacillati</taxon>
        <taxon>Actinomycetota</taxon>
        <taxon>Actinomycetes</taxon>
        <taxon>Micromonosporales</taxon>
        <taxon>Micromonosporaceae</taxon>
        <taxon>Actinoplanes</taxon>
    </lineage>
</organism>
<keyword evidence="2 6" id="KW-0812">Transmembrane</keyword>
<proteinExistence type="predicted"/>
<evidence type="ECO:0000256" key="1">
    <source>
        <dbReference type="ARBA" id="ARBA00004141"/>
    </source>
</evidence>
<keyword evidence="8" id="KW-1185">Reference proteome</keyword>
<dbReference type="RefSeq" id="WP_282757815.1">
    <property type="nucleotide sequence ID" value="NZ_JASCTH010000003.1"/>
</dbReference>
<sequence length="186" mass="19190">MTEPTRPPDDDPTTPYKSPGGYPPPPPYTPPTSHPGGYPPPPTSGAGGYPPPGYSAPGYGAPGYGGPGGYAVSPEDRTWILVAHFGGAAGAFLGGAFVGWIGPLVAFLARGNVSPVVRAEAAKALNFQLLWMVIAVIGYATIFCFFIGLAVVAVAWLVASIFGLIAGIKSLNGEPYNYPGNVNWVK</sequence>
<dbReference type="Proteomes" id="UP001241758">
    <property type="component" value="Unassembled WGS sequence"/>
</dbReference>
<evidence type="ECO:0000256" key="6">
    <source>
        <dbReference type="SAM" id="Phobius"/>
    </source>
</evidence>
<dbReference type="Pfam" id="PF09685">
    <property type="entry name" value="MamF_MmsF"/>
    <property type="match status" value="1"/>
</dbReference>
<name>A0ABT6WEW2_9ACTN</name>
<evidence type="ECO:0000313" key="8">
    <source>
        <dbReference type="Proteomes" id="UP001241758"/>
    </source>
</evidence>